<evidence type="ECO:0000256" key="2">
    <source>
        <dbReference type="SAM" id="SignalP"/>
    </source>
</evidence>
<evidence type="ECO:0000313" key="4">
    <source>
        <dbReference type="EMBL" id="MST86955.1"/>
    </source>
</evidence>
<feature type="region of interest" description="Disordered" evidence="1">
    <location>
        <begin position="34"/>
        <end position="54"/>
    </location>
</feature>
<keyword evidence="2" id="KW-0732">Signal</keyword>
<comment type="caution">
    <text evidence="4">The sequence shown here is derived from an EMBL/GenBank/DDBJ whole genome shotgun (WGS) entry which is preliminary data.</text>
</comment>
<accession>A0A6A8MDU3</accession>
<keyword evidence="5" id="KW-1185">Reference proteome</keyword>
<dbReference type="InterPro" id="IPR012706">
    <property type="entry name" value="Rib_alpha_Esp_rpt"/>
</dbReference>
<name>A0A6A8MDU3_9LACO</name>
<feature type="compositionally biased region" description="Basic residues" evidence="1">
    <location>
        <begin position="35"/>
        <end position="50"/>
    </location>
</feature>
<dbReference type="OrthoDB" id="2085791at2"/>
<feature type="domain" description="Rib" evidence="3">
    <location>
        <begin position="135"/>
        <end position="206"/>
    </location>
</feature>
<feature type="domain" description="Rib" evidence="3">
    <location>
        <begin position="229"/>
        <end position="303"/>
    </location>
</feature>
<dbReference type="AlphaFoldDB" id="A0A6A8MDU3"/>
<feature type="chain" id="PRO_5038687767" description="Rib domain-containing protein" evidence="2">
    <location>
        <begin position="26"/>
        <end position="578"/>
    </location>
</feature>
<dbReference type="EMBL" id="VUMX01000009">
    <property type="protein sequence ID" value="MST86955.1"/>
    <property type="molecule type" value="Genomic_DNA"/>
</dbReference>
<organism evidence="4 5">
    <name type="scientific">Lactobacillus porci</name>
    <dbReference type="NCBI Taxonomy" id="2012477"/>
    <lineage>
        <taxon>Bacteria</taxon>
        <taxon>Bacillati</taxon>
        <taxon>Bacillota</taxon>
        <taxon>Bacilli</taxon>
        <taxon>Lactobacillales</taxon>
        <taxon>Lactobacillaceae</taxon>
        <taxon>Lactobacillus</taxon>
    </lineage>
</organism>
<feature type="domain" description="Rib" evidence="3">
    <location>
        <begin position="312"/>
        <end position="388"/>
    </location>
</feature>
<sequence length="578" mass="60569">MKKDIINKLTLAAAALTLAGTAAPAAQPAVFAAKKSTKTSKKTTKKRKQKTNAQTYAPAVQGQSVYVGTAVTAQSVVTNAAALPAGSKFAFTKKVNYKKAGTYKTAVKVTYPDKSSEKTKTITVKVQKRPKLAKLYAPVAVGVTAPVGSKVTAKSVVVNADGMPYGTKYAFTKKVNCKKAGTYKTAVKITYLDKSTYTTNSIKIVVTKSASQKSKAKSSQKAAAKTTLASQYAPKAAGVTTTAGKKVSAKSLVANASQLPKGTKYAFTKAVDFTTAGTYQTAVKVTYADKSSERTKSVAVVVKAAKTVKKTDAEIYEPALKSAKAETYAGESIDAKSLVKNVADLPKGTKFSFANAVDFNKEGKTTAQIKATYPDKSWDLGGKVTITVSSLTKEMQIDSYQGKDASGHPIEAIYVTNNADISVALSAVFALKDKKGNSLSTSSDAANPVGPGETAILYAGFYDSKSAARMDYTLTAKPSKYNSKIVDLLDQDKSNSISLTDTGVNLSVANKGTSTLYAPSATAIFLKDDKLVGVGRTKLDDGSGILSTGTGSTATISFAKASDGYDNALITFSARDKK</sequence>
<dbReference type="Pfam" id="PF08428">
    <property type="entry name" value="Rib"/>
    <property type="match status" value="4"/>
</dbReference>
<dbReference type="NCBIfam" id="TIGR02331">
    <property type="entry name" value="rib_alpha"/>
    <property type="match status" value="3"/>
</dbReference>
<protein>
    <recommendedName>
        <fullName evidence="3">Rib domain-containing protein</fullName>
    </recommendedName>
</protein>
<evidence type="ECO:0000313" key="5">
    <source>
        <dbReference type="Proteomes" id="UP000438120"/>
    </source>
</evidence>
<evidence type="ECO:0000256" key="1">
    <source>
        <dbReference type="SAM" id="MobiDB-lite"/>
    </source>
</evidence>
<dbReference type="InterPro" id="IPR059115">
    <property type="entry name" value="Rib"/>
</dbReference>
<feature type="signal peptide" evidence="2">
    <location>
        <begin position="1"/>
        <end position="25"/>
    </location>
</feature>
<proteinExistence type="predicted"/>
<reference evidence="4 5" key="1">
    <citation type="submission" date="2019-08" db="EMBL/GenBank/DDBJ databases">
        <title>In-depth cultivation of the pig gut microbiome towards novel bacterial diversity and tailored functional studies.</title>
        <authorList>
            <person name="Wylensek D."/>
            <person name="Hitch T.C.A."/>
            <person name="Clavel T."/>
        </authorList>
    </citation>
    <scope>NUCLEOTIDE SEQUENCE [LARGE SCALE GENOMIC DNA]</scope>
    <source>
        <strain evidence="4 5">Bifido-178-WT-2B</strain>
    </source>
</reference>
<evidence type="ECO:0000259" key="3">
    <source>
        <dbReference type="Pfam" id="PF08428"/>
    </source>
</evidence>
<dbReference type="Proteomes" id="UP000438120">
    <property type="component" value="Unassembled WGS sequence"/>
</dbReference>
<feature type="domain" description="Rib" evidence="3">
    <location>
        <begin position="53"/>
        <end position="127"/>
    </location>
</feature>
<dbReference type="RefSeq" id="WP_154548234.1">
    <property type="nucleotide sequence ID" value="NZ_VUMX01000009.1"/>
</dbReference>
<gene>
    <name evidence="4" type="ORF">FYJ62_04725</name>
</gene>